<feature type="compositionally biased region" description="Basic and acidic residues" evidence="1">
    <location>
        <begin position="40"/>
        <end position="64"/>
    </location>
</feature>
<evidence type="ECO:0000313" key="3">
    <source>
        <dbReference type="Proteomes" id="UP000823674"/>
    </source>
</evidence>
<feature type="region of interest" description="Disordered" evidence="1">
    <location>
        <begin position="40"/>
        <end position="74"/>
    </location>
</feature>
<proteinExistence type="predicted"/>
<feature type="compositionally biased region" description="Polar residues" evidence="1">
    <location>
        <begin position="65"/>
        <end position="74"/>
    </location>
</feature>
<comment type="caution">
    <text evidence="2">The sequence shown here is derived from an EMBL/GenBank/DDBJ whole genome shotgun (WGS) entry which is preliminary data.</text>
</comment>
<evidence type="ECO:0000256" key="1">
    <source>
        <dbReference type="SAM" id="MobiDB-lite"/>
    </source>
</evidence>
<keyword evidence="3" id="KW-1185">Reference proteome</keyword>
<gene>
    <name evidence="2" type="primary">A03p042310.1_BraROA</name>
    <name evidence="2" type="ORF">IGI04_011974</name>
</gene>
<name>A0ABQ7N4P6_BRACM</name>
<organism evidence="2 3">
    <name type="scientific">Brassica rapa subsp. trilocularis</name>
    <dbReference type="NCBI Taxonomy" id="1813537"/>
    <lineage>
        <taxon>Eukaryota</taxon>
        <taxon>Viridiplantae</taxon>
        <taxon>Streptophyta</taxon>
        <taxon>Embryophyta</taxon>
        <taxon>Tracheophyta</taxon>
        <taxon>Spermatophyta</taxon>
        <taxon>Magnoliopsida</taxon>
        <taxon>eudicotyledons</taxon>
        <taxon>Gunneridae</taxon>
        <taxon>Pentapetalae</taxon>
        <taxon>rosids</taxon>
        <taxon>malvids</taxon>
        <taxon>Brassicales</taxon>
        <taxon>Brassicaceae</taxon>
        <taxon>Brassiceae</taxon>
        <taxon>Brassica</taxon>
    </lineage>
</organism>
<evidence type="ECO:0000313" key="2">
    <source>
        <dbReference type="EMBL" id="KAG5405855.1"/>
    </source>
</evidence>
<reference evidence="2 3" key="1">
    <citation type="submission" date="2021-03" db="EMBL/GenBank/DDBJ databases">
        <authorList>
            <person name="King G.J."/>
            <person name="Bancroft I."/>
            <person name="Baten A."/>
            <person name="Bloomfield J."/>
            <person name="Borpatragohain P."/>
            <person name="He Z."/>
            <person name="Irish N."/>
            <person name="Irwin J."/>
            <person name="Liu K."/>
            <person name="Mauleon R.P."/>
            <person name="Moore J."/>
            <person name="Morris R."/>
            <person name="Ostergaard L."/>
            <person name="Wang B."/>
            <person name="Wells R."/>
        </authorList>
    </citation>
    <scope>NUCLEOTIDE SEQUENCE [LARGE SCALE GENOMIC DNA]</scope>
    <source>
        <strain evidence="2">R-o-18</strain>
        <tissue evidence="2">Leaf</tissue>
    </source>
</reference>
<accession>A0ABQ7N4P6</accession>
<dbReference type="EMBL" id="JADBGQ010000003">
    <property type="protein sequence ID" value="KAG5405855.1"/>
    <property type="molecule type" value="Genomic_DNA"/>
</dbReference>
<dbReference type="Proteomes" id="UP000823674">
    <property type="component" value="Chromosome A03"/>
</dbReference>
<protein>
    <submittedName>
        <fullName evidence="2">Uncharacterized protein</fullName>
    </submittedName>
</protein>
<sequence>MKEDDQRSHVLKMATDHFGKWYETTIAATLSKFFTFQDKSETLSETKESDGKESVEKAKDERKCYQNTRNQKTRMMQPTLLNHTLKTTVPMYSNSNVNCK</sequence>